<evidence type="ECO:0000313" key="2">
    <source>
        <dbReference type="EMBL" id="KAK4883986.1"/>
    </source>
</evidence>
<dbReference type="Proteomes" id="UP001353858">
    <property type="component" value="Unassembled WGS sequence"/>
</dbReference>
<name>A0AAN7PM22_9COLE</name>
<keyword evidence="1" id="KW-0732">Signal</keyword>
<dbReference type="EMBL" id="JARPUR010000001">
    <property type="protein sequence ID" value="KAK4883986.1"/>
    <property type="molecule type" value="Genomic_DNA"/>
</dbReference>
<keyword evidence="3" id="KW-1185">Reference proteome</keyword>
<comment type="caution">
    <text evidence="2">The sequence shown here is derived from an EMBL/GenBank/DDBJ whole genome shotgun (WGS) entry which is preliminary data.</text>
</comment>
<proteinExistence type="predicted"/>
<accession>A0AAN7PM22</accession>
<organism evidence="2 3">
    <name type="scientific">Aquatica leii</name>
    <dbReference type="NCBI Taxonomy" id="1421715"/>
    <lineage>
        <taxon>Eukaryota</taxon>
        <taxon>Metazoa</taxon>
        <taxon>Ecdysozoa</taxon>
        <taxon>Arthropoda</taxon>
        <taxon>Hexapoda</taxon>
        <taxon>Insecta</taxon>
        <taxon>Pterygota</taxon>
        <taxon>Neoptera</taxon>
        <taxon>Endopterygota</taxon>
        <taxon>Coleoptera</taxon>
        <taxon>Polyphaga</taxon>
        <taxon>Elateriformia</taxon>
        <taxon>Elateroidea</taxon>
        <taxon>Lampyridae</taxon>
        <taxon>Luciolinae</taxon>
        <taxon>Aquatica</taxon>
    </lineage>
</organism>
<reference evidence="3" key="1">
    <citation type="submission" date="2023-01" db="EMBL/GenBank/DDBJ databases">
        <title>Key to firefly adult light organ development and bioluminescence: homeobox transcription factors regulate luciferase expression and transportation to peroxisome.</title>
        <authorList>
            <person name="Fu X."/>
        </authorList>
    </citation>
    <scope>NUCLEOTIDE SEQUENCE [LARGE SCALE GENOMIC DNA]</scope>
</reference>
<evidence type="ECO:0000256" key="1">
    <source>
        <dbReference type="SAM" id="SignalP"/>
    </source>
</evidence>
<protein>
    <submittedName>
        <fullName evidence="2">Uncharacterized protein</fullName>
    </submittedName>
</protein>
<sequence length="213" mass="23211">MALRLLLLFLIPLVTVYAASVPNDTSIDDKQELNDTQTGESGIIETFASLQLPQLLSASQSNLPDLTSFPYEEYHDVASSYGPPPEPQPSFGVSVNTQAVLAPQLEIIRFLEAFLNLKSEILARVQSLLNENWDLGRALINVIIGKLQQLQAFLLKGVSLLRSVLEFVLNLFSNWSLTLPSLTLGATTPLHPQPHLTYGIPPGAAVTTTNFSG</sequence>
<feature type="chain" id="PRO_5042951519" evidence="1">
    <location>
        <begin position="19"/>
        <end position="213"/>
    </location>
</feature>
<feature type="signal peptide" evidence="1">
    <location>
        <begin position="1"/>
        <end position="18"/>
    </location>
</feature>
<gene>
    <name evidence="2" type="ORF">RN001_000257</name>
</gene>
<dbReference type="AlphaFoldDB" id="A0AAN7PM22"/>
<evidence type="ECO:0000313" key="3">
    <source>
        <dbReference type="Proteomes" id="UP001353858"/>
    </source>
</evidence>